<dbReference type="GO" id="GO:0009986">
    <property type="term" value="C:cell surface"/>
    <property type="evidence" value="ECO:0007669"/>
    <property type="project" value="TreeGrafter"/>
</dbReference>
<comment type="catalytic activity">
    <reaction evidence="1">
        <text>Hydrolysis of (1-&gt;3)-beta-D-glucosidic linkages in (1-&gt;3)-beta-D-glucans.</text>
        <dbReference type="EC" id="3.2.1.39"/>
    </reaction>
</comment>
<evidence type="ECO:0000256" key="11">
    <source>
        <dbReference type="ARBA" id="ARBA00023180"/>
    </source>
</evidence>
<dbReference type="InterPro" id="IPR017853">
    <property type="entry name" value="GH"/>
</dbReference>
<dbReference type="PANTHER" id="PTHR16631:SF17">
    <property type="entry name" value="GLUCAN ENDO-1,3-BETA-GLUCOSIDASE BTGC"/>
    <property type="match status" value="1"/>
</dbReference>
<keyword evidence="10 19" id="KW-0472">Membrane</keyword>
<feature type="transmembrane region" description="Helical" evidence="19">
    <location>
        <begin position="742"/>
        <end position="763"/>
    </location>
</feature>
<feature type="region of interest" description="Disordered" evidence="18">
    <location>
        <begin position="252"/>
        <end position="278"/>
    </location>
</feature>
<evidence type="ECO:0000256" key="6">
    <source>
        <dbReference type="ARBA" id="ARBA00012780"/>
    </source>
</evidence>
<dbReference type="PANTHER" id="PTHR16631">
    <property type="entry name" value="GLUCAN 1,3-BETA-GLUCOSIDASE"/>
    <property type="match status" value="1"/>
</dbReference>
<dbReference type="GO" id="GO:0071555">
    <property type="term" value="P:cell wall organization"/>
    <property type="evidence" value="ECO:0007669"/>
    <property type="project" value="UniProtKB-KW"/>
</dbReference>
<evidence type="ECO:0000256" key="5">
    <source>
        <dbReference type="ARBA" id="ARBA00008999"/>
    </source>
</evidence>
<dbReference type="GO" id="GO:0000272">
    <property type="term" value="P:polysaccharide catabolic process"/>
    <property type="evidence" value="ECO:0007669"/>
    <property type="project" value="UniProtKB-KW"/>
</dbReference>
<keyword evidence="19" id="KW-0812">Transmembrane</keyword>
<feature type="region of interest" description="Disordered" evidence="18">
    <location>
        <begin position="352"/>
        <end position="373"/>
    </location>
</feature>
<dbReference type="GO" id="GO:0001522">
    <property type="term" value="P:pseudouridine synthesis"/>
    <property type="evidence" value="ECO:0007669"/>
    <property type="project" value="InterPro"/>
</dbReference>
<dbReference type="GO" id="GO:0008033">
    <property type="term" value="P:tRNA processing"/>
    <property type="evidence" value="ECO:0007669"/>
    <property type="project" value="UniProtKB-KW"/>
</dbReference>
<comment type="subcellular location">
    <subcellularLocation>
        <location evidence="3">Cell membrane</location>
        <topology evidence="3">Single-pass type II membrane protein</topology>
    </subcellularLocation>
</comment>
<evidence type="ECO:0000256" key="4">
    <source>
        <dbReference type="ARBA" id="ARBA00008773"/>
    </source>
</evidence>
<organism evidence="21 22">
    <name type="scientific">Tilletia horrida</name>
    <dbReference type="NCBI Taxonomy" id="155126"/>
    <lineage>
        <taxon>Eukaryota</taxon>
        <taxon>Fungi</taxon>
        <taxon>Dikarya</taxon>
        <taxon>Basidiomycota</taxon>
        <taxon>Ustilaginomycotina</taxon>
        <taxon>Exobasidiomycetes</taxon>
        <taxon>Tilletiales</taxon>
        <taxon>Tilletiaceae</taxon>
        <taxon>Tilletia</taxon>
    </lineage>
</organism>
<dbReference type="GO" id="GO:0042973">
    <property type="term" value="F:glucan endo-1,3-beta-D-glucosidase activity"/>
    <property type="evidence" value="ECO:0007669"/>
    <property type="project" value="UniProtKB-EC"/>
</dbReference>
<keyword evidence="11" id="KW-0325">Glycoprotein</keyword>
<comment type="catalytic activity">
    <reaction evidence="2">
        <text>a uridine in mRNA = a pseudouridine in mRNA</text>
        <dbReference type="Rhea" id="RHEA:56644"/>
        <dbReference type="Rhea" id="RHEA-COMP:14658"/>
        <dbReference type="Rhea" id="RHEA-COMP:14659"/>
        <dbReference type="ChEBI" id="CHEBI:65314"/>
        <dbReference type="ChEBI" id="CHEBI:65315"/>
    </reaction>
</comment>
<dbReference type="HAMAP" id="MF_01080">
    <property type="entry name" value="TruB_bact"/>
    <property type="match status" value="1"/>
</dbReference>
<comment type="caution">
    <text evidence="21">The sequence shown here is derived from an EMBL/GenBank/DDBJ whole genome shotgun (WGS) entry which is preliminary data.</text>
</comment>
<feature type="region of interest" description="Disordered" evidence="18">
    <location>
        <begin position="1"/>
        <end position="38"/>
    </location>
</feature>
<gene>
    <name evidence="21" type="ORF">OC842_006609</name>
</gene>
<dbReference type="InterPro" id="IPR014780">
    <property type="entry name" value="tRNA_psdUridine_synth_TruB"/>
</dbReference>
<reference evidence="21" key="1">
    <citation type="journal article" date="2023" name="PhytoFront">
        <title>Draft Genome Resources of Seven Strains of Tilletia horrida, Causal Agent of Kernel Smut of Rice.</title>
        <authorList>
            <person name="Khanal S."/>
            <person name="Antony Babu S."/>
            <person name="Zhou X.G."/>
        </authorList>
    </citation>
    <scope>NUCLEOTIDE SEQUENCE</scope>
    <source>
        <strain evidence="21">TX3</strain>
    </source>
</reference>
<dbReference type="GO" id="GO:0160148">
    <property type="term" value="F:tRNA pseudouridine(55) synthase activity"/>
    <property type="evidence" value="ECO:0007669"/>
    <property type="project" value="UniProtKB-EC"/>
</dbReference>
<evidence type="ECO:0000256" key="17">
    <source>
        <dbReference type="ARBA" id="ARBA00043078"/>
    </source>
</evidence>
<comment type="similarity">
    <text evidence="4">Belongs to the glycosyl hydrolase 17 family.</text>
</comment>
<dbReference type="SUPFAM" id="SSF51445">
    <property type="entry name" value="(Trans)glycosidases"/>
    <property type="match status" value="1"/>
</dbReference>
<evidence type="ECO:0000313" key="22">
    <source>
        <dbReference type="Proteomes" id="UP001176521"/>
    </source>
</evidence>
<feature type="region of interest" description="Disordered" evidence="18">
    <location>
        <begin position="548"/>
        <end position="667"/>
    </location>
</feature>
<evidence type="ECO:0000256" key="13">
    <source>
        <dbReference type="ARBA" id="ARBA00023316"/>
    </source>
</evidence>
<comment type="similarity">
    <text evidence="5">Belongs to the pseudouridine synthase TruB family.</text>
</comment>
<evidence type="ECO:0000259" key="20">
    <source>
        <dbReference type="Pfam" id="PF01509"/>
    </source>
</evidence>
<keyword evidence="13" id="KW-0961">Cell wall biogenesis/degradation</keyword>
<dbReference type="GO" id="GO:0009277">
    <property type="term" value="C:fungal-type cell wall"/>
    <property type="evidence" value="ECO:0007669"/>
    <property type="project" value="TreeGrafter"/>
</dbReference>
<evidence type="ECO:0000256" key="1">
    <source>
        <dbReference type="ARBA" id="ARBA00000382"/>
    </source>
</evidence>
<dbReference type="GO" id="GO:0005886">
    <property type="term" value="C:plasma membrane"/>
    <property type="evidence" value="ECO:0007669"/>
    <property type="project" value="UniProtKB-SubCell"/>
</dbReference>
<keyword evidence="9" id="KW-0378">Hydrolase</keyword>
<evidence type="ECO:0000256" key="9">
    <source>
        <dbReference type="ARBA" id="ARBA00022801"/>
    </source>
</evidence>
<dbReference type="Gene3D" id="3.30.2350.10">
    <property type="entry name" value="Pseudouridine synthase"/>
    <property type="match status" value="1"/>
</dbReference>
<feature type="region of interest" description="Disordered" evidence="18">
    <location>
        <begin position="406"/>
        <end position="457"/>
    </location>
</feature>
<accession>A0AAN6G566</accession>
<dbReference type="InterPro" id="IPR020103">
    <property type="entry name" value="PsdUridine_synth_cat_dom_sf"/>
</dbReference>
<feature type="compositionally biased region" description="Polar residues" evidence="18">
    <location>
        <begin position="575"/>
        <end position="592"/>
    </location>
</feature>
<protein>
    <recommendedName>
        <fullName evidence="17">Endo-1,3-beta-glucanase btgC</fullName>
        <ecNumber evidence="6">3.2.1.39</ecNumber>
        <ecNumber evidence="7">5.4.99.25</ecNumber>
    </recommendedName>
    <alternativeName>
        <fullName evidence="16">Laminarinase btgC</fullName>
    </alternativeName>
</protein>
<dbReference type="Pfam" id="PF01509">
    <property type="entry name" value="TruB_N"/>
    <property type="match status" value="1"/>
</dbReference>
<feature type="region of interest" description="Disordered" evidence="18">
    <location>
        <begin position="768"/>
        <end position="795"/>
    </location>
</feature>
<dbReference type="EC" id="3.2.1.39" evidence="6"/>
<evidence type="ECO:0000256" key="19">
    <source>
        <dbReference type="SAM" id="Phobius"/>
    </source>
</evidence>
<keyword evidence="12" id="KW-0119">Carbohydrate metabolism</keyword>
<keyword evidence="8" id="KW-1003">Cell membrane</keyword>
<name>A0AAN6G566_9BASI</name>
<dbReference type="Gene3D" id="3.20.20.80">
    <property type="entry name" value="Glycosidases"/>
    <property type="match status" value="2"/>
</dbReference>
<sequence length="1100" mass="117399">MASSASASGSSSSLKTRRPLSGVFAIDKPSGPTSMSMLDDLKPLFAQSSLFLNADGSLPESRRPTKKGRGGGRGGGKWNRNAGKRGEPLPPKIGQGGTLDPLASGVLVIGVGDGTKKLQTYLDGAKEYLTVGLLGTSTTSYDSQDPILYRAPHSQITADTLLQHLPAFRGSISQAPPLYSAVRIDGMRLFEYARQGKELPRPIEKRKVEVKQLQLNAWFSADSHKWKEPATEVPDEEKALVGKVRQLAGEVPVPASEGVKAESTGDAGSSSNEQKDNASAAGLIEADKQAPPAAFGLTMSVGGGTYVRSIVHDLAREAGSAAHVVVLRRTRQGQFTTDRWYRKRVQAEISEAGNGTEQVEGWTDREELAESPSQVPDAAGVLEHVKGNCIPWSVFEEAIKRIHHGTSGSVATKEGDDDADDEAANGPAAKKRKDEDGGATTTASAPAEEKGSDTSDGLQQWERILLEHPKAAKTQETRPKELLTPKFGQMANPRLSFGYDDGPGGNASGYERTGLLPNAGASNTMQVPGSPAGSSSRLHVDADIQDYYDDFDQLPPPHRLSTAHSPSPYPEALTGSPTSSLKQQQQFRSSLYQDPFANNPGRPSTDSIGFGDNEYPRRSSFGIMDNQQYGRSGAAAAGGYAPTPLHDDDDYRSYSQQQHGDDDATWGNVRAQYNASRDRYLARKEAQASAFAAGAGFGSAATLGAGPRGASGSRFSLPWSKEKGYGYDDYGGQEGGGRKSRLWWYIGGIGGLALLIIVIAISVTMAKSKGGNGSSGQSKGGVTGVTKSDPKDPSKFELDPRLKQSFWGLAYTPANAQYPQCGDTLDSVIEDVQLLSQLTTRIRLYGADCNVTQLVLEAINQTKVNMTVWPAVWVDTNATTYARQVSEMQDAITRYGTDRIEGITVGNEYLLNGGSEADLIQKITDMRTLLAGMNLPKTLPVGTGDAGSMITAALAAASDYIQANIHPWFGEVPVELASGWTWDYAMTNTPSVVLTAPNAPKYIIAEVGWPTGANATAFETLGPAIAGVPEVNTLLSSYVCQANANASSNALAANPGYFWFEAFDEPWKDVLYGGVEAHWGLFDSSKKLKDGIVIPDCPHP</sequence>
<feature type="compositionally biased region" description="Low complexity" evidence="18">
    <location>
        <begin position="1"/>
        <end position="13"/>
    </location>
</feature>
<keyword evidence="19" id="KW-1133">Transmembrane helix</keyword>
<dbReference type="AlphaFoldDB" id="A0AAN6G566"/>
<proteinExistence type="inferred from homology"/>
<keyword evidence="14" id="KW-0624">Polysaccharide degradation</keyword>
<evidence type="ECO:0000256" key="7">
    <source>
        <dbReference type="ARBA" id="ARBA00012787"/>
    </source>
</evidence>
<dbReference type="GO" id="GO:0003723">
    <property type="term" value="F:RNA binding"/>
    <property type="evidence" value="ECO:0007669"/>
    <property type="project" value="InterPro"/>
</dbReference>
<evidence type="ECO:0000256" key="16">
    <source>
        <dbReference type="ARBA" id="ARBA00042373"/>
    </source>
</evidence>
<evidence type="ECO:0000313" key="21">
    <source>
        <dbReference type="EMBL" id="KAK0521971.1"/>
    </source>
</evidence>
<evidence type="ECO:0000256" key="18">
    <source>
        <dbReference type="SAM" id="MobiDB-lite"/>
    </source>
</evidence>
<dbReference type="InterPro" id="IPR050732">
    <property type="entry name" value="Beta-glucan_modifiers"/>
</dbReference>
<evidence type="ECO:0000256" key="14">
    <source>
        <dbReference type="ARBA" id="ARBA00023326"/>
    </source>
</evidence>
<dbReference type="InterPro" id="IPR002501">
    <property type="entry name" value="PsdUridine_synth_N"/>
</dbReference>
<evidence type="ECO:0000256" key="3">
    <source>
        <dbReference type="ARBA" id="ARBA00004401"/>
    </source>
</evidence>
<dbReference type="GO" id="GO:0005576">
    <property type="term" value="C:extracellular region"/>
    <property type="evidence" value="ECO:0007669"/>
    <property type="project" value="TreeGrafter"/>
</dbReference>
<dbReference type="EMBL" id="JAPDMQ010000624">
    <property type="protein sequence ID" value="KAK0521971.1"/>
    <property type="molecule type" value="Genomic_DNA"/>
</dbReference>
<evidence type="ECO:0000256" key="12">
    <source>
        <dbReference type="ARBA" id="ARBA00023277"/>
    </source>
</evidence>
<evidence type="ECO:0000256" key="2">
    <source>
        <dbReference type="ARBA" id="ARBA00001166"/>
    </source>
</evidence>
<dbReference type="EC" id="5.4.99.25" evidence="7"/>
<feature type="domain" description="Pseudouridine synthase II N-terminal" evidence="20">
    <location>
        <begin position="92"/>
        <end position="218"/>
    </location>
</feature>
<dbReference type="Proteomes" id="UP001176521">
    <property type="component" value="Unassembled WGS sequence"/>
</dbReference>
<feature type="compositionally biased region" description="Gly residues" evidence="18">
    <location>
        <begin position="770"/>
        <end position="783"/>
    </location>
</feature>
<comment type="function">
    <text evidence="15">Glucanases play a role in cell expansion during growth, in cell-cell fusion during mating, and in spore release during sporulation. This enzyme may be involved in beta-glucan degradation. Active on laminarin and lichenan.</text>
</comment>
<keyword evidence="22" id="KW-1185">Reference proteome</keyword>
<feature type="region of interest" description="Disordered" evidence="18">
    <location>
        <begin position="53"/>
        <end position="97"/>
    </location>
</feature>
<evidence type="ECO:0000256" key="8">
    <source>
        <dbReference type="ARBA" id="ARBA00022475"/>
    </source>
</evidence>
<evidence type="ECO:0000256" key="10">
    <source>
        <dbReference type="ARBA" id="ARBA00023136"/>
    </source>
</evidence>
<dbReference type="SUPFAM" id="SSF55120">
    <property type="entry name" value="Pseudouridine synthase"/>
    <property type="match status" value="1"/>
</dbReference>
<evidence type="ECO:0000256" key="15">
    <source>
        <dbReference type="ARBA" id="ARBA00037649"/>
    </source>
</evidence>